<organism evidence="15 16">
    <name type="scientific">Sporothrix epigloea</name>
    <dbReference type="NCBI Taxonomy" id="1892477"/>
    <lineage>
        <taxon>Eukaryota</taxon>
        <taxon>Fungi</taxon>
        <taxon>Dikarya</taxon>
        <taxon>Ascomycota</taxon>
        <taxon>Pezizomycotina</taxon>
        <taxon>Sordariomycetes</taxon>
        <taxon>Sordariomycetidae</taxon>
        <taxon>Ophiostomatales</taxon>
        <taxon>Ophiostomataceae</taxon>
        <taxon>Sporothrix</taxon>
    </lineage>
</organism>
<evidence type="ECO:0000256" key="10">
    <source>
        <dbReference type="ARBA" id="ARBA00023004"/>
    </source>
</evidence>
<evidence type="ECO:0000256" key="8">
    <source>
        <dbReference type="ARBA" id="ARBA00022801"/>
    </source>
</evidence>
<evidence type="ECO:0000256" key="3">
    <source>
        <dbReference type="ARBA" id="ARBA00001954"/>
    </source>
</evidence>
<dbReference type="Pfam" id="PF05011">
    <property type="entry name" value="DBR1"/>
    <property type="match status" value="1"/>
</dbReference>
<dbReference type="InterPro" id="IPR004843">
    <property type="entry name" value="Calcineurin-like_PHP"/>
</dbReference>
<comment type="subcellular location">
    <subcellularLocation>
        <location evidence="4">Nucleus</location>
    </subcellularLocation>
</comment>
<keyword evidence="11" id="KW-0464">Manganese</keyword>
<evidence type="ECO:0000256" key="11">
    <source>
        <dbReference type="ARBA" id="ARBA00023211"/>
    </source>
</evidence>
<evidence type="ECO:0000256" key="1">
    <source>
        <dbReference type="ARBA" id="ARBA00001936"/>
    </source>
</evidence>
<feature type="region of interest" description="Disordered" evidence="13">
    <location>
        <begin position="1"/>
        <end position="22"/>
    </location>
</feature>
<feature type="region of interest" description="Disordered" evidence="13">
    <location>
        <begin position="574"/>
        <end position="641"/>
    </location>
</feature>
<dbReference type="InterPro" id="IPR007708">
    <property type="entry name" value="DBR1_C"/>
</dbReference>
<keyword evidence="7" id="KW-0479">Metal-binding</keyword>
<feature type="compositionally biased region" description="Gly residues" evidence="13">
    <location>
        <begin position="607"/>
        <end position="641"/>
    </location>
</feature>
<evidence type="ECO:0000256" key="12">
    <source>
        <dbReference type="ARBA" id="ARBA00023242"/>
    </source>
</evidence>
<evidence type="ECO:0000256" key="9">
    <source>
        <dbReference type="ARBA" id="ARBA00022833"/>
    </source>
</evidence>
<evidence type="ECO:0000256" key="13">
    <source>
        <dbReference type="SAM" id="MobiDB-lite"/>
    </source>
</evidence>
<dbReference type="SMART" id="SM01124">
    <property type="entry name" value="DBR1"/>
    <property type="match status" value="1"/>
</dbReference>
<feature type="region of interest" description="Disordered" evidence="13">
    <location>
        <begin position="375"/>
        <end position="400"/>
    </location>
</feature>
<comment type="caution">
    <text evidence="15">The sequence shown here is derived from an EMBL/GenBank/DDBJ whole genome shotgun (WGS) entry which is preliminary data.</text>
</comment>
<keyword evidence="10" id="KW-0408">Iron</keyword>
<feature type="domain" description="Lariat debranching enzyme C-terminal" evidence="14">
    <location>
        <begin position="396"/>
        <end position="569"/>
    </location>
</feature>
<comment type="cofactor">
    <cofactor evidence="2">
        <name>Zn(2+)</name>
        <dbReference type="ChEBI" id="CHEBI:29105"/>
    </cofactor>
</comment>
<evidence type="ECO:0000259" key="14">
    <source>
        <dbReference type="SMART" id="SM01124"/>
    </source>
</evidence>
<sequence>MAALDPNEEVGRHRSASSKSQMAGSLHLHQAGSVRLAIEGCGHGALDAIYGAVDASCAQRGWPGVDLVIIGGDFQATRNAADLNLMSVPPKYRAMGDFHLYYSGARKAPYLTVFIGGNHEAAGYLWELFYGGWVAPNIYYWGAANVLRFGPLRIAGMSGIWKGMDYRQPHHERIPFRSEDTKSFYHVREVDVRKLLQIREPVDIGMSHDWPRAIEWHGDAEQLYRMKPHFRQESTEGKLGNTAAEYVLDRLRPRFWFSAHMHCKFAAIKQFSPSSVTAAGEPAVQTVQKDNFAEAPNTRIELIQSTSTAGAGNPDEIDLDMDDDQTAVQSTVAIVAAPLEAQTDHEKKDDVAAHEVAGVSSELLAQLPASFQRPLPTQTHHQHQPHQPRTRPGQPVPPTITNTQVNFLALDKCLPGRHFLQLCEIGPAANDAAAASAKAEDQLEKEATSDKGANSTLSSPRFQLEYDPEWLAITRVFAKELVIGERNTPVAPDLGEAHYRPLIDTERAWVEENIVNTGRLAIPHDFTITAPVHVPVPGQADTFAKGQPDEYTNPHTAAFCELLQVPNVWHASKEVRRARKQQGPGPSTPRHFQNGNGADSGFRGRGRGGSRGAQGGRGGHGRGRGNGGGYSGGGRGYRGSY</sequence>
<keyword evidence="6" id="KW-0507">mRNA processing</keyword>
<evidence type="ECO:0000313" key="16">
    <source>
        <dbReference type="Proteomes" id="UP001642502"/>
    </source>
</evidence>
<evidence type="ECO:0000256" key="6">
    <source>
        <dbReference type="ARBA" id="ARBA00022664"/>
    </source>
</evidence>
<feature type="compositionally biased region" description="Basic and acidic residues" evidence="13">
    <location>
        <begin position="438"/>
        <end position="449"/>
    </location>
</feature>
<feature type="compositionally biased region" description="Basic residues" evidence="13">
    <location>
        <begin position="380"/>
        <end position="389"/>
    </location>
</feature>
<keyword evidence="12" id="KW-0539">Nucleus</keyword>
<name>A0ABP0DEC9_9PEZI</name>
<keyword evidence="9" id="KW-0862">Zinc</keyword>
<evidence type="ECO:0000256" key="7">
    <source>
        <dbReference type="ARBA" id="ARBA00022723"/>
    </source>
</evidence>
<dbReference type="InterPro" id="IPR029052">
    <property type="entry name" value="Metallo-depent_PP-like"/>
</dbReference>
<keyword evidence="8" id="KW-0378">Hydrolase</keyword>
<accession>A0ABP0DEC9</accession>
<dbReference type="PANTHER" id="PTHR12849">
    <property type="entry name" value="RNA LARIAT DEBRANCHING ENZYME"/>
    <property type="match status" value="1"/>
</dbReference>
<evidence type="ECO:0000256" key="2">
    <source>
        <dbReference type="ARBA" id="ARBA00001947"/>
    </source>
</evidence>
<dbReference type="Proteomes" id="UP001642502">
    <property type="component" value="Unassembled WGS sequence"/>
</dbReference>
<dbReference type="Pfam" id="PF00149">
    <property type="entry name" value="Metallophos"/>
    <property type="match status" value="1"/>
</dbReference>
<evidence type="ECO:0000313" key="15">
    <source>
        <dbReference type="EMBL" id="CAK7265991.1"/>
    </source>
</evidence>
<keyword evidence="16" id="KW-1185">Reference proteome</keyword>
<comment type="cofactor">
    <cofactor evidence="1">
        <name>Mn(2+)</name>
        <dbReference type="ChEBI" id="CHEBI:29035"/>
    </cofactor>
</comment>
<dbReference type="EMBL" id="CAWUON010000015">
    <property type="protein sequence ID" value="CAK7265991.1"/>
    <property type="molecule type" value="Genomic_DNA"/>
</dbReference>
<comment type="cofactor">
    <cofactor evidence="3">
        <name>Fe(2+)</name>
        <dbReference type="ChEBI" id="CHEBI:29033"/>
    </cofactor>
</comment>
<dbReference type="PANTHER" id="PTHR12849:SF0">
    <property type="entry name" value="LARIAT DEBRANCHING ENZYME"/>
    <property type="match status" value="1"/>
</dbReference>
<protein>
    <submittedName>
        <fullName evidence="15">Lariat debranching enzyme</fullName>
    </submittedName>
</protein>
<gene>
    <name evidence="15" type="primary">DBR1</name>
    <name evidence="15" type="ORF">SEPCBS119000_001793</name>
</gene>
<reference evidence="15 16" key="1">
    <citation type="submission" date="2024-01" db="EMBL/GenBank/DDBJ databases">
        <authorList>
            <person name="Allen C."/>
            <person name="Tagirdzhanova G."/>
        </authorList>
    </citation>
    <scope>NUCLEOTIDE SEQUENCE [LARGE SCALE GENOMIC DNA]</scope>
    <source>
        <strain evidence="15 16">CBS 119000</strain>
    </source>
</reference>
<feature type="region of interest" description="Disordered" evidence="13">
    <location>
        <begin position="436"/>
        <end position="459"/>
    </location>
</feature>
<dbReference type="InterPro" id="IPR041816">
    <property type="entry name" value="Dbr1_N"/>
</dbReference>
<comment type="similarity">
    <text evidence="5">Belongs to the lariat debranching enzyme family.</text>
</comment>
<dbReference type="SUPFAM" id="SSF56300">
    <property type="entry name" value="Metallo-dependent phosphatases"/>
    <property type="match status" value="1"/>
</dbReference>
<proteinExistence type="inferred from homology"/>
<evidence type="ECO:0000256" key="5">
    <source>
        <dbReference type="ARBA" id="ARBA00006045"/>
    </source>
</evidence>
<evidence type="ECO:0000256" key="4">
    <source>
        <dbReference type="ARBA" id="ARBA00004123"/>
    </source>
</evidence>
<dbReference type="CDD" id="cd00844">
    <property type="entry name" value="MPP_Dbr1_N"/>
    <property type="match status" value="1"/>
</dbReference>